<feature type="domain" description="Integrase catalytic" evidence="2">
    <location>
        <begin position="909"/>
        <end position="1030"/>
    </location>
</feature>
<evidence type="ECO:0000313" key="4">
    <source>
        <dbReference type="Proteomes" id="UP001151760"/>
    </source>
</evidence>
<keyword evidence="1" id="KW-0175">Coiled coil</keyword>
<accession>A0ABQ4X392</accession>
<gene>
    <name evidence="3" type="ORF">Tco_0654264</name>
</gene>
<dbReference type="PANTHER" id="PTHR42648">
    <property type="entry name" value="TRANSPOSASE, PUTATIVE-RELATED"/>
    <property type="match status" value="1"/>
</dbReference>
<reference evidence="3" key="1">
    <citation type="journal article" date="2022" name="Int. J. Mol. Sci.">
        <title>Draft Genome of Tanacetum Coccineum: Genomic Comparison of Closely Related Tanacetum-Family Plants.</title>
        <authorList>
            <person name="Yamashiro T."/>
            <person name="Shiraishi A."/>
            <person name="Nakayama K."/>
            <person name="Satake H."/>
        </authorList>
    </citation>
    <scope>NUCLEOTIDE SEQUENCE</scope>
</reference>
<name>A0ABQ4X392_9ASTR</name>
<dbReference type="SUPFAM" id="SSF53098">
    <property type="entry name" value="Ribonuclease H-like"/>
    <property type="match status" value="1"/>
</dbReference>
<dbReference type="InterPro" id="IPR001584">
    <property type="entry name" value="Integrase_cat-core"/>
</dbReference>
<evidence type="ECO:0000313" key="3">
    <source>
        <dbReference type="EMBL" id="GJS59480.1"/>
    </source>
</evidence>
<feature type="coiled-coil region" evidence="1">
    <location>
        <begin position="359"/>
        <end position="386"/>
    </location>
</feature>
<proteinExistence type="predicted"/>
<dbReference type="InterPro" id="IPR036397">
    <property type="entry name" value="RNaseH_sf"/>
</dbReference>
<evidence type="ECO:0000256" key="1">
    <source>
        <dbReference type="SAM" id="Coils"/>
    </source>
</evidence>
<dbReference type="InterPro" id="IPR039537">
    <property type="entry name" value="Retrotran_Ty1/copia-like"/>
</dbReference>
<evidence type="ECO:0000259" key="2">
    <source>
        <dbReference type="PROSITE" id="PS50994"/>
    </source>
</evidence>
<dbReference type="InterPro" id="IPR012337">
    <property type="entry name" value="RNaseH-like_sf"/>
</dbReference>
<keyword evidence="4" id="KW-1185">Reference proteome</keyword>
<dbReference type="Gene3D" id="3.30.420.10">
    <property type="entry name" value="Ribonuclease H-like superfamily/Ribonuclease H"/>
    <property type="match status" value="1"/>
</dbReference>
<protein>
    <submittedName>
        <fullName evidence="3">Integrase, catalytic region, zinc finger, CCHC-type containing protein</fullName>
    </submittedName>
</protein>
<dbReference type="Proteomes" id="UP001151760">
    <property type="component" value="Unassembled WGS sequence"/>
</dbReference>
<feature type="coiled-coil region" evidence="1">
    <location>
        <begin position="413"/>
        <end position="472"/>
    </location>
</feature>
<dbReference type="PANTHER" id="PTHR42648:SF18">
    <property type="entry name" value="RETROTRANSPOSON, UNCLASSIFIED-LIKE PROTEIN"/>
    <property type="match status" value="1"/>
</dbReference>
<dbReference type="PROSITE" id="PS50994">
    <property type="entry name" value="INTEGRASE"/>
    <property type="match status" value="1"/>
</dbReference>
<sequence length="1068" mass="123289">MTSRPRTRIPSRPNGIADICRPQRLEDLVGQDKLRYDSDIKAINILPLGFPVDIYTLINHYQTKKEIWERVEELIKVVQQPATFQPDIKFVAPTFLPTDDLIASLNKAMIFLSSAYNSRYPPTNTQPRTSSNPKTQATIQNAKLRFIMFKVDSLKVMRATIERIKLQEQGGCPPPNHHHGGGQTTVQPPQPHLVVLGCDGATPWDVSGGQPPKTTTMVAAEPTSPLLQSYAPTDCDDEATTNAIFMANLSPVGSLNDDTVEPLYDSDILYEVPHYDTYYDYDMLNSNIQELGYIENIVSNNESYDELTSNNNVISYIDYMLTIRNDEDNYVPPPVQKNYIMLYVIKQMKSQVDICKTVNQEKQSMNESLTSELERYKDRVRVLEYAVKDGHSEQETHLSRELYTAISVRYRKVSEYENQVFSQQTEMKNLNNHIAFLKKNFETLKKESSEKYEKNISEIVDLEKEKKELENIVFKVGPSAMHMLTKPQNFYDETHKTALCYQIPLYLSQARWKQPVLYNGHVLIDKHNPISVCDSEETLILAEESRLKMLEKQTVVNTKPIDYSKLNKIYEYIVPQTQLLAEQLYWSSKPSPPENVSKPTKVFPIKLPSTSQVLKNLKMHETFSRTSMTALKGELLCLLMRLVTEMKYIFKQMDVEVDQCYVEKKSFEIEKKQLLINNDLLLEENIASDIMCTYLRSLNEVDNCGKCKSLDIVLLDLQESNNSLCELRKRFSKLEEYSISLDIAFQNHNEKMINDSRTNNNNHLVQAINNQSLEINDLKVQLQDNYTIQKIEDENVSLAFQVSSLIKKREYIKLEYKKLTVRFGKNHFVAIMGYGDLQMGNILISRVYYIEGFGHNLFSIRKFCDSDLEVAFRKHTCFVQNLEGVDLLSGSYGSNLYTILMAEMMKKYTKDEAPEFIIKFLKQAQVSLNATVRYLRTDNDTEFLNQTQRNYTKDVGITHHTYIVHTPQQNGIVERCNHTLVEAARTMIIFSKSLLFLWAEAVATACYTQNRSLIHTRYNKTSYELLRDRKSELKYLQVFGALCYPTNNFEDLGKLHRLFTIQEGVPDL</sequence>
<dbReference type="EMBL" id="BQNB010009153">
    <property type="protein sequence ID" value="GJS59480.1"/>
    <property type="molecule type" value="Genomic_DNA"/>
</dbReference>
<organism evidence="3 4">
    <name type="scientific">Tanacetum coccineum</name>
    <dbReference type="NCBI Taxonomy" id="301880"/>
    <lineage>
        <taxon>Eukaryota</taxon>
        <taxon>Viridiplantae</taxon>
        <taxon>Streptophyta</taxon>
        <taxon>Embryophyta</taxon>
        <taxon>Tracheophyta</taxon>
        <taxon>Spermatophyta</taxon>
        <taxon>Magnoliopsida</taxon>
        <taxon>eudicotyledons</taxon>
        <taxon>Gunneridae</taxon>
        <taxon>Pentapetalae</taxon>
        <taxon>asterids</taxon>
        <taxon>campanulids</taxon>
        <taxon>Asterales</taxon>
        <taxon>Asteraceae</taxon>
        <taxon>Asteroideae</taxon>
        <taxon>Anthemideae</taxon>
        <taxon>Anthemidinae</taxon>
        <taxon>Tanacetum</taxon>
    </lineage>
</organism>
<reference evidence="3" key="2">
    <citation type="submission" date="2022-01" db="EMBL/GenBank/DDBJ databases">
        <authorList>
            <person name="Yamashiro T."/>
            <person name="Shiraishi A."/>
            <person name="Satake H."/>
            <person name="Nakayama K."/>
        </authorList>
    </citation>
    <scope>NUCLEOTIDE SEQUENCE</scope>
</reference>
<comment type="caution">
    <text evidence="3">The sequence shown here is derived from an EMBL/GenBank/DDBJ whole genome shotgun (WGS) entry which is preliminary data.</text>
</comment>